<evidence type="ECO:0000313" key="1">
    <source>
        <dbReference type="EMBL" id="CEK75574.1"/>
    </source>
</evidence>
<protein>
    <submittedName>
        <fullName evidence="2">Uncharacterized protein</fullName>
    </submittedName>
</protein>
<organism evidence="2">
    <name type="scientific">Arion vulgaris</name>
    <dbReference type="NCBI Taxonomy" id="1028688"/>
    <lineage>
        <taxon>Eukaryota</taxon>
        <taxon>Metazoa</taxon>
        <taxon>Spiralia</taxon>
        <taxon>Lophotrochozoa</taxon>
        <taxon>Mollusca</taxon>
        <taxon>Gastropoda</taxon>
        <taxon>Heterobranchia</taxon>
        <taxon>Euthyneura</taxon>
        <taxon>Panpulmonata</taxon>
        <taxon>Eupulmonata</taxon>
        <taxon>Stylommatophora</taxon>
        <taxon>Helicina</taxon>
        <taxon>Arionoidea</taxon>
        <taxon>Arionidae</taxon>
        <taxon>Arion</taxon>
    </lineage>
</organism>
<dbReference type="EMBL" id="HACG01028710">
    <property type="protein sequence ID" value="CEK75575.1"/>
    <property type="molecule type" value="Transcribed_RNA"/>
</dbReference>
<feature type="non-terminal residue" evidence="2">
    <location>
        <position position="1"/>
    </location>
</feature>
<accession>A0A0B7A6G7</accession>
<sequence>QNRVNQFYRVKETVKLAMSVLMSSTEHNVKSYENQKLICVVYIDIYKKNKKEDYALNLNSETTFYHSSPVGPST</sequence>
<name>A0A0B7A6G7_9EUPU</name>
<dbReference type="AlphaFoldDB" id="A0A0B7A6G7"/>
<proteinExistence type="predicted"/>
<reference evidence="2" key="1">
    <citation type="submission" date="2014-12" db="EMBL/GenBank/DDBJ databases">
        <title>Insight into the proteome of Arion vulgaris.</title>
        <authorList>
            <person name="Aradska J."/>
            <person name="Bulat T."/>
            <person name="Smidak R."/>
            <person name="Sarate P."/>
            <person name="Gangsoo J."/>
            <person name="Sialana F."/>
            <person name="Bilban M."/>
            <person name="Lubec G."/>
        </authorList>
    </citation>
    <scope>NUCLEOTIDE SEQUENCE</scope>
    <source>
        <tissue evidence="2">Skin</tissue>
    </source>
</reference>
<evidence type="ECO:0000313" key="2">
    <source>
        <dbReference type="EMBL" id="CEK75575.1"/>
    </source>
</evidence>
<dbReference type="EMBL" id="HACG01028709">
    <property type="protein sequence ID" value="CEK75574.1"/>
    <property type="molecule type" value="Transcribed_RNA"/>
</dbReference>
<gene>
    <name evidence="2" type="primary">ORF96113</name>
    <name evidence="1" type="synonym">ORF96111</name>
</gene>